<dbReference type="CDD" id="cd01284">
    <property type="entry name" value="Riboflavin_deaminase-reductase"/>
    <property type="match status" value="1"/>
</dbReference>
<keyword evidence="12" id="KW-0511">Multifunctional enzyme</keyword>
<name>A0A364NKI0_9GAMM</name>
<dbReference type="PANTHER" id="PTHR38011">
    <property type="entry name" value="DIHYDROFOLATE REDUCTASE FAMILY PROTEIN (AFU_ORTHOLOGUE AFUA_8G06820)"/>
    <property type="match status" value="1"/>
</dbReference>
<dbReference type="InterPro" id="IPR002734">
    <property type="entry name" value="RibDG_C"/>
</dbReference>
<dbReference type="NCBIfam" id="TIGR00326">
    <property type="entry name" value="eubact_ribD"/>
    <property type="match status" value="1"/>
</dbReference>
<comment type="similarity">
    <text evidence="5 13">In the C-terminal section; belongs to the HTP reductase family.</text>
</comment>
<evidence type="ECO:0000256" key="15">
    <source>
        <dbReference type="PIRSR" id="PIRSR006769-2"/>
    </source>
</evidence>
<dbReference type="Pfam" id="PF00383">
    <property type="entry name" value="dCMP_cyt_deam_1"/>
    <property type="match status" value="1"/>
</dbReference>
<dbReference type="InterPro" id="IPR050765">
    <property type="entry name" value="Riboflavin_Biosynth_HTPR"/>
</dbReference>
<feature type="binding site" evidence="15">
    <location>
        <position position="173"/>
    </location>
    <ligand>
        <name>NADP(+)</name>
        <dbReference type="ChEBI" id="CHEBI:58349"/>
    </ligand>
</feature>
<comment type="cofactor">
    <cofactor evidence="13 16">
        <name>Zn(2+)</name>
        <dbReference type="ChEBI" id="CHEBI:29105"/>
    </cofactor>
    <text evidence="13 16">Binds 1 zinc ion.</text>
</comment>
<evidence type="ECO:0000259" key="17">
    <source>
        <dbReference type="PROSITE" id="PS51747"/>
    </source>
</evidence>
<dbReference type="PROSITE" id="PS00903">
    <property type="entry name" value="CYT_DCMP_DEAMINASES_1"/>
    <property type="match status" value="1"/>
</dbReference>
<feature type="binding site" evidence="15">
    <location>
        <position position="203"/>
    </location>
    <ligand>
        <name>substrate</name>
    </ligand>
</feature>
<evidence type="ECO:0000256" key="4">
    <source>
        <dbReference type="ARBA" id="ARBA00005259"/>
    </source>
</evidence>
<feature type="binding site" evidence="16">
    <location>
        <position position="87"/>
    </location>
    <ligand>
        <name>Zn(2+)</name>
        <dbReference type="ChEBI" id="CHEBI:29105"/>
        <note>catalytic</note>
    </ligand>
</feature>
<evidence type="ECO:0000256" key="8">
    <source>
        <dbReference type="ARBA" id="ARBA00022801"/>
    </source>
</evidence>
<dbReference type="EC" id="1.1.1.193" evidence="13"/>
<evidence type="ECO:0000256" key="6">
    <source>
        <dbReference type="ARBA" id="ARBA00022619"/>
    </source>
</evidence>
<dbReference type="SUPFAM" id="SSF53927">
    <property type="entry name" value="Cytidine deaminase-like"/>
    <property type="match status" value="1"/>
</dbReference>
<keyword evidence="10 13" id="KW-0521">NADP</keyword>
<feature type="active site" description="Proton donor" evidence="14">
    <location>
        <position position="55"/>
    </location>
</feature>
<dbReference type="OrthoDB" id="9800865at2"/>
<feature type="domain" description="CMP/dCMP-type deaminase" evidence="17">
    <location>
        <begin position="4"/>
        <end position="126"/>
    </location>
</feature>
<evidence type="ECO:0000256" key="7">
    <source>
        <dbReference type="ARBA" id="ARBA00022723"/>
    </source>
</evidence>
<keyword evidence="6 13" id="KW-0686">Riboflavin biosynthesis</keyword>
<comment type="caution">
    <text evidence="18">The sequence shown here is derived from an EMBL/GenBank/DDBJ whole genome shotgun (WGS) entry which is preliminary data.</text>
</comment>
<dbReference type="SUPFAM" id="SSF53597">
    <property type="entry name" value="Dihydrofolate reductase-like"/>
    <property type="match status" value="1"/>
</dbReference>
<dbReference type="EC" id="3.5.4.26" evidence="13"/>
<dbReference type="GO" id="GO:0009231">
    <property type="term" value="P:riboflavin biosynthetic process"/>
    <property type="evidence" value="ECO:0007669"/>
    <property type="project" value="UniProtKB-UniPathway"/>
</dbReference>
<evidence type="ECO:0000313" key="19">
    <source>
        <dbReference type="Proteomes" id="UP000250744"/>
    </source>
</evidence>
<proteinExistence type="inferred from homology"/>
<dbReference type="PROSITE" id="PS51747">
    <property type="entry name" value="CYT_DCMP_DEAMINASES_2"/>
    <property type="match status" value="1"/>
</dbReference>
<keyword evidence="19" id="KW-1185">Reference proteome</keyword>
<dbReference type="Pfam" id="PF01872">
    <property type="entry name" value="RibD_C"/>
    <property type="match status" value="1"/>
</dbReference>
<dbReference type="PANTHER" id="PTHR38011:SF7">
    <property type="entry name" value="2,5-DIAMINO-6-RIBOSYLAMINO-4(3H)-PYRIMIDINONE 5'-PHOSPHATE REDUCTASE"/>
    <property type="match status" value="1"/>
</dbReference>
<evidence type="ECO:0000256" key="1">
    <source>
        <dbReference type="ARBA" id="ARBA00002151"/>
    </source>
</evidence>
<dbReference type="Gene3D" id="3.40.430.10">
    <property type="entry name" value="Dihydrofolate Reductase, subunit A"/>
    <property type="match status" value="1"/>
</dbReference>
<protein>
    <recommendedName>
        <fullName evidence="13">Riboflavin biosynthesis protein RibD</fullName>
    </recommendedName>
    <domain>
        <recommendedName>
            <fullName evidence="13">Diaminohydroxyphosphoribosylaminopyrimidine deaminase</fullName>
            <shortName evidence="13">DRAP deaminase</shortName>
            <ecNumber evidence="13">3.5.4.26</ecNumber>
        </recommendedName>
        <alternativeName>
            <fullName evidence="13">Riboflavin-specific deaminase</fullName>
        </alternativeName>
    </domain>
    <domain>
        <recommendedName>
            <fullName evidence="13">5-amino-6-(5-phosphoribosylamino)uracil reductase</fullName>
            <ecNumber evidence="13">1.1.1.193</ecNumber>
        </recommendedName>
        <alternativeName>
            <fullName evidence="13">HTP reductase</fullName>
        </alternativeName>
    </domain>
</protein>
<comment type="catalytic activity">
    <reaction evidence="13">
        <text>2,5-diamino-6-hydroxy-4-(5-phosphoribosylamino)-pyrimidine + H2O + H(+) = 5-amino-6-(5-phospho-D-ribosylamino)uracil + NH4(+)</text>
        <dbReference type="Rhea" id="RHEA:21868"/>
        <dbReference type="ChEBI" id="CHEBI:15377"/>
        <dbReference type="ChEBI" id="CHEBI:15378"/>
        <dbReference type="ChEBI" id="CHEBI:28938"/>
        <dbReference type="ChEBI" id="CHEBI:58453"/>
        <dbReference type="ChEBI" id="CHEBI:58614"/>
        <dbReference type="EC" id="3.5.4.26"/>
    </reaction>
</comment>
<comment type="function">
    <text evidence="1 13">Converts 2,5-diamino-6-(ribosylamino)-4(3h)-pyrimidinone 5'-phosphate into 5-amino-6-(ribosylamino)-2,4(1h,3h)-pyrimidinedione 5'-phosphate.</text>
</comment>
<dbReference type="Proteomes" id="UP000250744">
    <property type="component" value="Unassembled WGS sequence"/>
</dbReference>
<evidence type="ECO:0000313" key="18">
    <source>
        <dbReference type="EMBL" id="RAU17377.1"/>
    </source>
</evidence>
<feature type="binding site" evidence="15">
    <location>
        <position position="207"/>
    </location>
    <ligand>
        <name>substrate</name>
    </ligand>
</feature>
<dbReference type="PIRSF" id="PIRSF006769">
    <property type="entry name" value="RibD"/>
    <property type="match status" value="1"/>
</dbReference>
<keyword evidence="8 13" id="KW-0378">Hydrolase</keyword>
<keyword evidence="11 13" id="KW-0560">Oxidoreductase</keyword>
<dbReference type="InterPro" id="IPR002125">
    <property type="entry name" value="CMP_dCMP_dom"/>
</dbReference>
<feature type="binding site" evidence="15">
    <location>
        <position position="199"/>
    </location>
    <ligand>
        <name>NADP(+)</name>
        <dbReference type="ChEBI" id="CHEBI:58349"/>
    </ligand>
</feature>
<comment type="similarity">
    <text evidence="4 13">In the N-terminal section; belongs to the cytidine and deoxycytidylate deaminase family.</text>
</comment>
<keyword evidence="9 13" id="KW-0862">Zinc</keyword>
<keyword evidence="7 13" id="KW-0479">Metal-binding</keyword>
<gene>
    <name evidence="18" type="primary">ribD</name>
    <name evidence="18" type="ORF">DN062_13215</name>
</gene>
<evidence type="ECO:0000256" key="13">
    <source>
        <dbReference type="PIRNR" id="PIRNR006769"/>
    </source>
</evidence>
<feature type="binding site" evidence="15">
    <location>
        <position position="225"/>
    </location>
    <ligand>
        <name>NADP(+)</name>
        <dbReference type="ChEBI" id="CHEBI:58349"/>
    </ligand>
</feature>
<sequence length="363" mass="39550">MFSADDYRYMAQALRLARKGLFTTHPNPRVGCVLVRENTIVAEAFHERAGLPHAEALALAMAGEHAKGATAYVTLEPCSHFGRTPPCADALINAGVSRVVAAMTDPNPLVAGRGLAKLKQAGIEVSSGLLESEARALNPGFIKRMEKGLPYVRIKMAMSLDGRTAMQSGESKWITGADARQDVQQWRARSAAVITGIGTVLADDPELTVRIGNDLPQPLRVVLDSQGRMPLTAKMLQSTGPILHVTSSSVTQTEDWPTHCTTLQLNTVDNRIDLVSLLTHLAEVYQINEVLVEAGANLVGAFVEANCVDELLVYMAPTLLGSEARPLMTLPLSQMKDQKRLELDDCRLIGQDIRMTWRFLSEK</sequence>
<feature type="binding site" evidence="15">
    <location>
        <position position="187"/>
    </location>
    <ligand>
        <name>substrate</name>
    </ligand>
</feature>
<accession>A0A364NKI0</accession>
<dbReference type="InterPro" id="IPR004794">
    <property type="entry name" value="Eubact_RibD"/>
</dbReference>
<dbReference type="RefSeq" id="WP_112159781.1">
    <property type="nucleotide sequence ID" value="NZ_QKRX01000010.1"/>
</dbReference>
<comment type="pathway">
    <text evidence="3 13">Cofactor biosynthesis; riboflavin biosynthesis; 5-amino-6-(D-ribitylamino)uracil from GTP: step 3/4.</text>
</comment>
<evidence type="ECO:0000256" key="14">
    <source>
        <dbReference type="PIRSR" id="PIRSR006769-1"/>
    </source>
</evidence>
<comment type="catalytic activity">
    <reaction evidence="13">
        <text>5-amino-6-(5-phospho-D-ribitylamino)uracil + NADP(+) = 5-amino-6-(5-phospho-D-ribosylamino)uracil + NADPH + H(+)</text>
        <dbReference type="Rhea" id="RHEA:17845"/>
        <dbReference type="ChEBI" id="CHEBI:15378"/>
        <dbReference type="ChEBI" id="CHEBI:57783"/>
        <dbReference type="ChEBI" id="CHEBI:58349"/>
        <dbReference type="ChEBI" id="CHEBI:58421"/>
        <dbReference type="ChEBI" id="CHEBI:58453"/>
        <dbReference type="EC" id="1.1.1.193"/>
    </reaction>
</comment>
<feature type="binding site" evidence="16">
    <location>
        <position position="78"/>
    </location>
    <ligand>
        <name>Zn(2+)</name>
        <dbReference type="ChEBI" id="CHEBI:29105"/>
        <note>catalytic</note>
    </ligand>
</feature>
<dbReference type="GO" id="GO:0050661">
    <property type="term" value="F:NADP binding"/>
    <property type="evidence" value="ECO:0007669"/>
    <property type="project" value="InterPro"/>
</dbReference>
<dbReference type="EMBL" id="QKRX01000010">
    <property type="protein sequence ID" value="RAU17377.1"/>
    <property type="molecule type" value="Genomic_DNA"/>
</dbReference>
<evidence type="ECO:0000256" key="9">
    <source>
        <dbReference type="ARBA" id="ARBA00022833"/>
    </source>
</evidence>
<evidence type="ECO:0000256" key="2">
    <source>
        <dbReference type="ARBA" id="ARBA00004882"/>
    </source>
</evidence>
<evidence type="ECO:0000256" key="5">
    <source>
        <dbReference type="ARBA" id="ARBA00007417"/>
    </source>
</evidence>
<evidence type="ECO:0000256" key="12">
    <source>
        <dbReference type="ARBA" id="ARBA00023268"/>
    </source>
</evidence>
<evidence type="ECO:0000256" key="10">
    <source>
        <dbReference type="ARBA" id="ARBA00022857"/>
    </source>
</evidence>
<dbReference type="InterPro" id="IPR011549">
    <property type="entry name" value="RibD_C"/>
</dbReference>
<evidence type="ECO:0000256" key="11">
    <source>
        <dbReference type="ARBA" id="ARBA00023002"/>
    </source>
</evidence>
<dbReference type="GO" id="GO:0008835">
    <property type="term" value="F:diaminohydroxyphosphoribosylaminopyrimidine deaminase activity"/>
    <property type="evidence" value="ECO:0007669"/>
    <property type="project" value="UniProtKB-EC"/>
</dbReference>
<feature type="binding site" evidence="15">
    <location>
        <begin position="295"/>
        <end position="301"/>
    </location>
    <ligand>
        <name>NADP(+)</name>
        <dbReference type="ChEBI" id="CHEBI:58349"/>
    </ligand>
</feature>
<dbReference type="InterPro" id="IPR016192">
    <property type="entry name" value="APOBEC/CMP_deaminase_Zn-bd"/>
</dbReference>
<feature type="binding site" evidence="15">
    <location>
        <position position="210"/>
    </location>
    <ligand>
        <name>substrate</name>
    </ligand>
</feature>
<dbReference type="InterPro" id="IPR016193">
    <property type="entry name" value="Cytidine_deaminase-like"/>
</dbReference>
<feature type="binding site" evidence="16">
    <location>
        <position position="53"/>
    </location>
    <ligand>
        <name>Zn(2+)</name>
        <dbReference type="ChEBI" id="CHEBI:29105"/>
        <note>catalytic</note>
    </ligand>
</feature>
<dbReference type="UniPathway" id="UPA00275">
    <property type="reaction ID" value="UER00401"/>
</dbReference>
<evidence type="ECO:0000256" key="3">
    <source>
        <dbReference type="ARBA" id="ARBA00004910"/>
    </source>
</evidence>
<dbReference type="InterPro" id="IPR024072">
    <property type="entry name" value="DHFR-like_dom_sf"/>
</dbReference>
<feature type="binding site" evidence="15">
    <location>
        <position position="171"/>
    </location>
    <ligand>
        <name>substrate</name>
    </ligand>
</feature>
<organism evidence="18 19">
    <name type="scientific">Nitrincola tibetensis</name>
    <dbReference type="NCBI Taxonomy" id="2219697"/>
    <lineage>
        <taxon>Bacteria</taxon>
        <taxon>Pseudomonadati</taxon>
        <taxon>Pseudomonadota</taxon>
        <taxon>Gammaproteobacteria</taxon>
        <taxon>Oceanospirillales</taxon>
        <taxon>Oceanospirillaceae</taxon>
        <taxon>Nitrincola</taxon>
    </lineage>
</organism>
<reference evidence="18 19" key="1">
    <citation type="submission" date="2018-06" db="EMBL/GenBank/DDBJ databases">
        <title>Nitrincola tibetense sp. nov., isolated from Lake XuguoCo on Tibetan Plateau.</title>
        <authorList>
            <person name="Xing P."/>
        </authorList>
    </citation>
    <scope>NUCLEOTIDE SEQUENCE [LARGE SCALE GENOMIC DNA]</scope>
    <source>
        <strain evidence="19">xg18</strain>
    </source>
</reference>
<dbReference type="Gene3D" id="3.40.140.10">
    <property type="entry name" value="Cytidine Deaminase, domain 2"/>
    <property type="match status" value="1"/>
</dbReference>
<feature type="binding site" evidence="15">
    <location>
        <position position="157"/>
    </location>
    <ligand>
        <name>NADP(+)</name>
        <dbReference type="ChEBI" id="CHEBI:58349"/>
    </ligand>
</feature>
<dbReference type="NCBIfam" id="TIGR00227">
    <property type="entry name" value="ribD_Cterm"/>
    <property type="match status" value="1"/>
</dbReference>
<dbReference type="GO" id="GO:0008270">
    <property type="term" value="F:zinc ion binding"/>
    <property type="evidence" value="ECO:0007669"/>
    <property type="project" value="InterPro"/>
</dbReference>
<comment type="pathway">
    <text evidence="2 13">Cofactor biosynthesis; riboflavin biosynthesis; 5-amino-6-(D-ribitylamino)uracil from GTP: step 2/4.</text>
</comment>
<dbReference type="FunFam" id="3.40.140.10:FF:000025">
    <property type="entry name" value="Riboflavin biosynthesis protein RibD"/>
    <property type="match status" value="1"/>
</dbReference>
<evidence type="ECO:0000256" key="16">
    <source>
        <dbReference type="PIRSR" id="PIRSR006769-3"/>
    </source>
</evidence>
<dbReference type="AlphaFoldDB" id="A0A364NKI0"/>
<dbReference type="GO" id="GO:0008703">
    <property type="term" value="F:5-amino-6-(5-phosphoribosylamino)uracil reductase activity"/>
    <property type="evidence" value="ECO:0007669"/>
    <property type="project" value="UniProtKB-EC"/>
</dbReference>
<feature type="binding site" evidence="15">
    <location>
        <position position="293"/>
    </location>
    <ligand>
        <name>substrate</name>
    </ligand>
</feature>